<organism evidence="3 4">
    <name type="scientific">Ruminococcus difficilis</name>
    <dbReference type="NCBI Taxonomy" id="2763069"/>
    <lineage>
        <taxon>Bacteria</taxon>
        <taxon>Bacillati</taxon>
        <taxon>Bacillota</taxon>
        <taxon>Clostridia</taxon>
        <taxon>Eubacteriales</taxon>
        <taxon>Oscillospiraceae</taxon>
        <taxon>Ruminococcus</taxon>
    </lineage>
</organism>
<reference evidence="3" key="1">
    <citation type="submission" date="2021-01" db="EMBL/GenBank/DDBJ databases">
        <title>Genome public.</title>
        <authorList>
            <person name="Liu C."/>
            <person name="Sun Q."/>
        </authorList>
    </citation>
    <scope>NUCLEOTIDE SEQUENCE</scope>
    <source>
        <strain evidence="3">M6</strain>
    </source>
</reference>
<comment type="caution">
    <text evidence="3">The sequence shown here is derived from an EMBL/GenBank/DDBJ whole genome shotgun (WGS) entry which is preliminary data.</text>
</comment>
<dbReference type="Proteomes" id="UP000633365">
    <property type="component" value="Unassembled WGS sequence"/>
</dbReference>
<feature type="domain" description="Phosphoribosyltransferase" evidence="2">
    <location>
        <begin position="124"/>
        <end position="215"/>
    </location>
</feature>
<dbReference type="SUPFAM" id="SSF53271">
    <property type="entry name" value="PRTase-like"/>
    <property type="match status" value="1"/>
</dbReference>
<dbReference type="InterPro" id="IPR029057">
    <property type="entry name" value="PRTase-like"/>
</dbReference>
<dbReference type="InterPro" id="IPR051910">
    <property type="entry name" value="ComF/GntX_DNA_util-trans"/>
</dbReference>
<dbReference type="RefSeq" id="WP_201427511.1">
    <property type="nucleotide sequence ID" value="NZ_JAEQMG010000070.1"/>
</dbReference>
<dbReference type="PANTHER" id="PTHR47505">
    <property type="entry name" value="DNA UTILIZATION PROTEIN YHGH"/>
    <property type="match status" value="1"/>
</dbReference>
<comment type="similarity">
    <text evidence="1">Belongs to the ComF/GntX family.</text>
</comment>
<dbReference type="CDD" id="cd06223">
    <property type="entry name" value="PRTases_typeI"/>
    <property type="match status" value="1"/>
</dbReference>
<name>A0A934U325_9FIRM</name>
<dbReference type="Pfam" id="PF00156">
    <property type="entry name" value="Pribosyltran"/>
    <property type="match status" value="1"/>
</dbReference>
<accession>A0A934U325</accession>
<sequence length="225" mass="25351">MNVFKKILRFSAVALFPSRCPYCNKVIPDTECACKSCRGQFPEVCCTRYAIGGFLCASPFSYNGVYAKAVKKLKFHNRGDLAKPLAMQIVRAVSEIHGELRFDLVTCVPMHYKDKRARGYNQAELLARECAQIMELPYLDTLEKVKRNNPQHKTRGRDRAKNVHSVYALKDIESVRGRNILIIDDIITSGNTLGECARILSKGKCAEIRCAVVCTTVENKFIAPR</sequence>
<evidence type="ECO:0000259" key="2">
    <source>
        <dbReference type="Pfam" id="PF00156"/>
    </source>
</evidence>
<gene>
    <name evidence="3" type="ORF">JKK62_08130</name>
</gene>
<evidence type="ECO:0000256" key="1">
    <source>
        <dbReference type="ARBA" id="ARBA00008007"/>
    </source>
</evidence>
<keyword evidence="4" id="KW-1185">Reference proteome</keyword>
<dbReference type="AlphaFoldDB" id="A0A934U325"/>
<evidence type="ECO:0000313" key="3">
    <source>
        <dbReference type="EMBL" id="MBK6088619.1"/>
    </source>
</evidence>
<dbReference type="InterPro" id="IPR000836">
    <property type="entry name" value="PRTase_dom"/>
</dbReference>
<dbReference type="Gene3D" id="3.40.50.2020">
    <property type="match status" value="1"/>
</dbReference>
<dbReference type="PANTHER" id="PTHR47505:SF1">
    <property type="entry name" value="DNA UTILIZATION PROTEIN YHGH"/>
    <property type="match status" value="1"/>
</dbReference>
<proteinExistence type="inferred from homology"/>
<protein>
    <submittedName>
        <fullName evidence="3">ComF family protein</fullName>
    </submittedName>
</protein>
<dbReference type="EMBL" id="JAEQMG010000070">
    <property type="protein sequence ID" value="MBK6088619.1"/>
    <property type="molecule type" value="Genomic_DNA"/>
</dbReference>
<evidence type="ECO:0000313" key="4">
    <source>
        <dbReference type="Proteomes" id="UP000633365"/>
    </source>
</evidence>